<sequence length="133" mass="15091">MSDRDQAKSYLLMADKDLRALAAMGDPGSFDVEIFGFHVQQAVEKGLKAWLCLRNARFPKKHDLLELNSLLDKAGGTVPEPFLPLLDYTDFAITFRYDAYPDFDEEIDRAVTTALVAQFLDHVRQLPAWEESP</sequence>
<dbReference type="RefSeq" id="WP_420903751.1">
    <property type="nucleotide sequence ID" value="NZ_BAAFGK010000001.1"/>
</dbReference>
<accession>A0ABQ0C576</accession>
<dbReference type="Proteomes" id="UP001628193">
    <property type="component" value="Unassembled WGS sequence"/>
</dbReference>
<reference evidence="2 3" key="1">
    <citation type="submission" date="2024-05" db="EMBL/GenBank/DDBJ databases">
        <authorList>
            <consortium name="Candidatus Magnetaquicoccaceae bacterium FCR-1 genome sequencing consortium"/>
            <person name="Shimoshige H."/>
            <person name="Shimamura S."/>
            <person name="Taoka A."/>
            <person name="Kobayashi H."/>
            <person name="Maekawa T."/>
        </authorList>
    </citation>
    <scope>NUCLEOTIDE SEQUENCE [LARGE SCALE GENOMIC DNA]</scope>
    <source>
        <strain evidence="2 3">FCR-1</strain>
    </source>
</reference>
<evidence type="ECO:0000313" key="3">
    <source>
        <dbReference type="Proteomes" id="UP001628193"/>
    </source>
</evidence>
<comment type="caution">
    <text evidence="2">The sequence shown here is derived from an EMBL/GenBank/DDBJ whole genome shotgun (WGS) entry which is preliminary data.</text>
</comment>
<gene>
    <name evidence="2" type="ORF">SIID45300_00340</name>
</gene>
<dbReference type="SUPFAM" id="SSF81593">
    <property type="entry name" value="Nucleotidyltransferase substrate binding subunit/domain"/>
    <property type="match status" value="1"/>
</dbReference>
<proteinExistence type="predicted"/>
<dbReference type="Pfam" id="PF05168">
    <property type="entry name" value="HEPN"/>
    <property type="match status" value="1"/>
</dbReference>
<dbReference type="InterPro" id="IPR007842">
    <property type="entry name" value="HEPN_dom"/>
</dbReference>
<keyword evidence="3" id="KW-1185">Reference proteome</keyword>
<dbReference type="EMBL" id="BAAFGK010000001">
    <property type="protein sequence ID" value="GAB0056041.1"/>
    <property type="molecule type" value="Genomic_DNA"/>
</dbReference>
<protein>
    <recommendedName>
        <fullName evidence="1">HEPN domain-containing protein</fullName>
    </recommendedName>
</protein>
<name>A0ABQ0C576_9PROT</name>
<dbReference type="Gene3D" id="1.20.120.330">
    <property type="entry name" value="Nucleotidyltransferases domain 2"/>
    <property type="match status" value="1"/>
</dbReference>
<organism evidence="2 3">
    <name type="scientific">Candidatus Magnetaquiglobus chichijimensis</name>
    <dbReference type="NCBI Taxonomy" id="3141448"/>
    <lineage>
        <taxon>Bacteria</taxon>
        <taxon>Pseudomonadati</taxon>
        <taxon>Pseudomonadota</taxon>
        <taxon>Magnetococcia</taxon>
        <taxon>Magnetococcales</taxon>
        <taxon>Candidatus Magnetaquicoccaceae</taxon>
        <taxon>Candidatus Magnetaquiglobus</taxon>
    </lineage>
</organism>
<feature type="domain" description="HEPN" evidence="1">
    <location>
        <begin position="9"/>
        <end position="114"/>
    </location>
</feature>
<reference evidence="2 3" key="2">
    <citation type="submission" date="2024-09" db="EMBL/GenBank/DDBJ databases">
        <title>Draft genome sequence of Candidatus Magnetaquicoccaceae bacterium FCR-1.</title>
        <authorList>
            <person name="Shimoshige H."/>
            <person name="Shimamura S."/>
            <person name="Taoka A."/>
            <person name="Kobayashi H."/>
            <person name="Maekawa T."/>
        </authorList>
    </citation>
    <scope>NUCLEOTIDE SEQUENCE [LARGE SCALE GENOMIC DNA]</scope>
    <source>
        <strain evidence="2 3">FCR-1</strain>
    </source>
</reference>
<evidence type="ECO:0000313" key="2">
    <source>
        <dbReference type="EMBL" id="GAB0056041.1"/>
    </source>
</evidence>
<evidence type="ECO:0000259" key="1">
    <source>
        <dbReference type="Pfam" id="PF05168"/>
    </source>
</evidence>